<gene>
    <name evidence="1" type="ORF">HYY65_13125</name>
</gene>
<dbReference type="AlphaFoldDB" id="A0A932GRD0"/>
<dbReference type="Proteomes" id="UP000741360">
    <property type="component" value="Unassembled WGS sequence"/>
</dbReference>
<evidence type="ECO:0000313" key="2">
    <source>
        <dbReference type="Proteomes" id="UP000741360"/>
    </source>
</evidence>
<dbReference type="EMBL" id="JACPSX010000252">
    <property type="protein sequence ID" value="MBI3015966.1"/>
    <property type="molecule type" value="Genomic_DNA"/>
</dbReference>
<sequence length="64" mass="7600">MPLLSRKPEVVDLSSPEWSEALRKVLSIPQEEREILKTKPWDLVLDVWTYFKSYFRGSLHVKRA</sequence>
<evidence type="ECO:0000313" key="1">
    <source>
        <dbReference type="EMBL" id="MBI3015966.1"/>
    </source>
</evidence>
<accession>A0A932GRD0</accession>
<organism evidence="1 2">
    <name type="scientific">Tectimicrobiota bacterium</name>
    <dbReference type="NCBI Taxonomy" id="2528274"/>
    <lineage>
        <taxon>Bacteria</taxon>
        <taxon>Pseudomonadati</taxon>
        <taxon>Nitrospinota/Tectimicrobiota group</taxon>
        <taxon>Candidatus Tectimicrobiota</taxon>
    </lineage>
</organism>
<reference evidence="1" key="1">
    <citation type="submission" date="2020-07" db="EMBL/GenBank/DDBJ databases">
        <title>Huge and variable diversity of episymbiotic CPR bacteria and DPANN archaea in groundwater ecosystems.</title>
        <authorList>
            <person name="He C.Y."/>
            <person name="Keren R."/>
            <person name="Whittaker M."/>
            <person name="Farag I.F."/>
            <person name="Doudna J."/>
            <person name="Cate J.H.D."/>
            <person name="Banfield J.F."/>
        </authorList>
    </citation>
    <scope>NUCLEOTIDE SEQUENCE</scope>
    <source>
        <strain evidence="1">NC_groundwater_717_Ag_S-0.2um_59_8</strain>
    </source>
</reference>
<comment type="caution">
    <text evidence="1">The sequence shown here is derived from an EMBL/GenBank/DDBJ whole genome shotgun (WGS) entry which is preliminary data.</text>
</comment>
<proteinExistence type="predicted"/>
<name>A0A932GRD0_UNCTE</name>
<protein>
    <submittedName>
        <fullName evidence="1">Uncharacterized protein</fullName>
    </submittedName>
</protein>